<evidence type="ECO:0000313" key="2">
    <source>
        <dbReference type="EMBL" id="ABR23463.1"/>
    </source>
</evidence>
<dbReference type="AlphaFoldDB" id="A6N9Y0"/>
<feature type="signal peptide" evidence="1">
    <location>
        <begin position="1"/>
        <end position="17"/>
    </location>
</feature>
<proteinExistence type="evidence at transcript level"/>
<feature type="chain" id="PRO_5002700190" evidence="1">
    <location>
        <begin position="18"/>
        <end position="147"/>
    </location>
</feature>
<name>A6N9Y0_ORNPR</name>
<reference evidence="2" key="2">
    <citation type="journal article" date="2008" name="Insect Biochem. Mol. Biol.">
        <title>An insight into the sialome of the soft tick, Ornithodorus parkeri.</title>
        <authorList>
            <person name="Francischetti I.M."/>
            <person name="Mans B.J."/>
            <person name="Meng Z."/>
            <person name="Gudderra N."/>
            <person name="Veenstra T.D."/>
            <person name="Pham V.M."/>
            <person name="Ribeiro J.M."/>
        </authorList>
    </citation>
    <scope>NUCLEOTIDE SEQUENCE</scope>
    <source>
        <tissue evidence="2">Salivary gland</tissue>
    </source>
</reference>
<dbReference type="EMBL" id="EF633946">
    <property type="protein sequence ID" value="ABR23463.1"/>
    <property type="molecule type" value="mRNA"/>
</dbReference>
<organism evidence="2">
    <name type="scientific">Ornithodoros parkeri</name>
    <name type="common">Soft tick</name>
    <name type="synonym">Argasid tick</name>
    <dbReference type="NCBI Taxonomy" id="140564"/>
    <lineage>
        <taxon>Eukaryota</taxon>
        <taxon>Metazoa</taxon>
        <taxon>Ecdysozoa</taxon>
        <taxon>Arthropoda</taxon>
        <taxon>Chelicerata</taxon>
        <taxon>Arachnida</taxon>
        <taxon>Acari</taxon>
        <taxon>Parasitiformes</taxon>
        <taxon>Ixodida</taxon>
        <taxon>Ixodoidea</taxon>
        <taxon>Argasidae</taxon>
        <taxon>Ornithodorinae</taxon>
        <taxon>Ornithodoros</taxon>
    </lineage>
</organism>
<protein>
    <submittedName>
        <fullName evidence="2">Putative salivary secreted protein</fullName>
    </submittedName>
</protein>
<sequence>MEFVLAFVAAFIAACDAYNFAPLDVEPCVSGGEFAEIATPYCEAGKECKAGAGSRFQLRFTGMNRERYPLYLSVWADVRSINHPGDSFVYSSNCQSEWTNYPCVAQPGRNVTGYVAIKIPSSFKKSLTRIFFNVDGIGCGSMHIWVS</sequence>
<accession>A6N9Y0</accession>
<evidence type="ECO:0000256" key="1">
    <source>
        <dbReference type="SAM" id="SignalP"/>
    </source>
</evidence>
<reference evidence="2" key="1">
    <citation type="submission" date="2007-05" db="EMBL/GenBank/DDBJ databases">
        <authorList>
            <person name="Douchkov D."/>
            <person name="Schweizer P."/>
        </authorList>
    </citation>
    <scope>NUCLEOTIDE SEQUENCE</scope>
    <source>
        <tissue evidence="2">Salivary gland</tissue>
    </source>
</reference>
<keyword evidence="1" id="KW-0732">Signal</keyword>